<organism evidence="3">
    <name type="scientific">Candidatus Kentrum sp. SD</name>
    <dbReference type="NCBI Taxonomy" id="2126332"/>
    <lineage>
        <taxon>Bacteria</taxon>
        <taxon>Pseudomonadati</taxon>
        <taxon>Pseudomonadota</taxon>
        <taxon>Gammaproteobacteria</taxon>
        <taxon>Candidatus Kentrum</taxon>
    </lineage>
</organism>
<dbReference type="AlphaFoldDB" id="A0A450YT39"/>
<evidence type="ECO:0000313" key="2">
    <source>
        <dbReference type="EMBL" id="VFK39531.1"/>
    </source>
</evidence>
<reference evidence="3" key="1">
    <citation type="submission" date="2019-02" db="EMBL/GenBank/DDBJ databases">
        <authorList>
            <person name="Gruber-Vodicka R. H."/>
            <person name="Seah K. B. B."/>
        </authorList>
    </citation>
    <scope>NUCLEOTIDE SEQUENCE</scope>
    <source>
        <strain evidence="3">BECK_S1320</strain>
        <strain evidence="2">BECK_S1321</strain>
    </source>
</reference>
<protein>
    <submittedName>
        <fullName evidence="3">Uncharacterized protein</fullName>
    </submittedName>
</protein>
<evidence type="ECO:0000313" key="3">
    <source>
        <dbReference type="EMBL" id="VFK44700.1"/>
    </source>
</evidence>
<gene>
    <name evidence="3" type="ORF">BECKSD772E_GA0070983_104221</name>
    <name evidence="2" type="ORF">BECKSD772F_GA0070984_104220</name>
</gene>
<accession>A0A450YT39</accession>
<proteinExistence type="predicted"/>
<feature type="compositionally biased region" description="Basic and acidic residues" evidence="1">
    <location>
        <begin position="20"/>
        <end position="43"/>
    </location>
</feature>
<name>A0A450YT39_9GAMM</name>
<dbReference type="EMBL" id="CAADFR010000042">
    <property type="protein sequence ID" value="VFK39531.1"/>
    <property type="molecule type" value="Genomic_DNA"/>
</dbReference>
<evidence type="ECO:0000256" key="1">
    <source>
        <dbReference type="SAM" id="MobiDB-lite"/>
    </source>
</evidence>
<dbReference type="EMBL" id="CAADFU010000042">
    <property type="protein sequence ID" value="VFK44700.1"/>
    <property type="molecule type" value="Genomic_DNA"/>
</dbReference>
<sequence>MHTQEPTPESVWAFMQETARQMKETDRQMKETDRRMKETDQKIEETDRIVQETAHQMKETDRRLKRAEALFTSQWGRLDVSEKQKFRGIEQTRKPTL</sequence>
<feature type="region of interest" description="Disordered" evidence="1">
    <location>
        <begin position="19"/>
        <end position="43"/>
    </location>
</feature>